<protein>
    <submittedName>
        <fullName evidence="1">Uncharacterized protein</fullName>
    </submittedName>
</protein>
<gene>
    <name evidence="1" type="ORF">S12H4_17187</name>
</gene>
<name>X1RT01_9ZZZZ</name>
<feature type="non-terminal residue" evidence="1">
    <location>
        <position position="46"/>
    </location>
</feature>
<organism evidence="1">
    <name type="scientific">marine sediment metagenome</name>
    <dbReference type="NCBI Taxonomy" id="412755"/>
    <lineage>
        <taxon>unclassified sequences</taxon>
        <taxon>metagenomes</taxon>
        <taxon>ecological metagenomes</taxon>
    </lineage>
</organism>
<comment type="caution">
    <text evidence="1">The sequence shown here is derived from an EMBL/GenBank/DDBJ whole genome shotgun (WGS) entry which is preliminary data.</text>
</comment>
<proteinExistence type="predicted"/>
<evidence type="ECO:0000313" key="1">
    <source>
        <dbReference type="EMBL" id="GAI83783.1"/>
    </source>
</evidence>
<accession>X1RT01</accession>
<reference evidence="1" key="1">
    <citation type="journal article" date="2014" name="Front. Microbiol.">
        <title>High frequency of phylogenetically diverse reductive dehalogenase-homologous genes in deep subseafloor sedimentary metagenomes.</title>
        <authorList>
            <person name="Kawai M."/>
            <person name="Futagami T."/>
            <person name="Toyoda A."/>
            <person name="Takaki Y."/>
            <person name="Nishi S."/>
            <person name="Hori S."/>
            <person name="Arai W."/>
            <person name="Tsubouchi T."/>
            <person name="Morono Y."/>
            <person name="Uchiyama I."/>
            <person name="Ito T."/>
            <person name="Fujiyama A."/>
            <person name="Inagaki F."/>
            <person name="Takami H."/>
        </authorList>
    </citation>
    <scope>NUCLEOTIDE SEQUENCE</scope>
    <source>
        <strain evidence="1">Expedition CK06-06</strain>
    </source>
</reference>
<dbReference type="AlphaFoldDB" id="X1RT01"/>
<dbReference type="EMBL" id="BARW01008376">
    <property type="protein sequence ID" value="GAI83783.1"/>
    <property type="molecule type" value="Genomic_DNA"/>
</dbReference>
<sequence>MVVRTREILKRRCGQISLHCDYILHHLEEMLKCYTSPNYPDQHGYC</sequence>